<dbReference type="CDD" id="cd02134">
    <property type="entry name" value="KH-II_NusA_rpt1"/>
    <property type="match status" value="1"/>
</dbReference>
<dbReference type="InterPro" id="IPR058582">
    <property type="entry name" value="KH_NusA_2nd"/>
</dbReference>
<evidence type="ECO:0000259" key="9">
    <source>
        <dbReference type="Pfam" id="PF13184"/>
    </source>
</evidence>
<dbReference type="FunFam" id="3.30.300.20:FF:000002">
    <property type="entry name" value="Transcription termination/antitermination protein NusA"/>
    <property type="match status" value="1"/>
</dbReference>
<evidence type="ECO:0000313" key="11">
    <source>
        <dbReference type="EMBL" id="ACI18151.1"/>
    </source>
</evidence>
<reference evidence="12" key="1">
    <citation type="submission" date="2008-08" db="EMBL/GenBank/DDBJ databases">
        <title>The complete genome sequence of Coprothermobacter proteolyticus strain ATCC 5245 / DSM 5265 / BT.</title>
        <authorList>
            <person name="Dodson R.J."/>
            <person name="Durkin A.S."/>
            <person name="Wu M."/>
            <person name="Eisen J."/>
            <person name="Sutton G."/>
        </authorList>
    </citation>
    <scope>NUCLEOTIDE SEQUENCE [LARGE SCALE GENOMIC DNA]</scope>
    <source>
        <strain evidence="12">ATCC 35245 / DSM 5265 / OCM 4 / BT</strain>
    </source>
</reference>
<dbReference type="InterPro" id="IPR009019">
    <property type="entry name" value="KH_sf_prok-type"/>
</dbReference>
<keyword evidence="6 7" id="KW-0804">Transcription</keyword>
<dbReference type="GO" id="GO:0031564">
    <property type="term" value="P:transcription antitermination"/>
    <property type="evidence" value="ECO:0007669"/>
    <property type="project" value="UniProtKB-UniRule"/>
</dbReference>
<proteinExistence type="inferred from homology"/>
<dbReference type="SUPFAM" id="SSF50249">
    <property type="entry name" value="Nucleic acid-binding proteins"/>
    <property type="match status" value="1"/>
</dbReference>
<feature type="domain" description="NusA-like second KH" evidence="10">
    <location>
        <begin position="276"/>
        <end position="336"/>
    </location>
</feature>
<dbReference type="AlphaFoldDB" id="B5Y929"/>
<keyword evidence="1 7" id="KW-0806">Transcription termination</keyword>
<dbReference type="Pfam" id="PF08529">
    <property type="entry name" value="NusA_N"/>
    <property type="match status" value="1"/>
</dbReference>
<dbReference type="Gene3D" id="3.30.300.20">
    <property type="match status" value="2"/>
</dbReference>
<comment type="similarity">
    <text evidence="7">Belongs to the NusA family.</text>
</comment>
<keyword evidence="3 7" id="KW-0889">Transcription antitermination</keyword>
<dbReference type="Pfam" id="PF26594">
    <property type="entry name" value="KH_NusA_2nd"/>
    <property type="match status" value="1"/>
</dbReference>
<dbReference type="Pfam" id="PF13184">
    <property type="entry name" value="KH_NusA_1st"/>
    <property type="match status" value="1"/>
</dbReference>
<reference evidence="11 12" key="2">
    <citation type="journal article" date="2014" name="Genome Announc.">
        <title>Complete Genome Sequence of Coprothermobacter proteolyticus DSM 5265.</title>
        <authorList>
            <person name="Alexiev A."/>
            <person name="Coil D.A."/>
            <person name="Badger J.H."/>
            <person name="Enticknap J."/>
            <person name="Ward N."/>
            <person name="Robb F.T."/>
            <person name="Eisen J.A."/>
        </authorList>
    </citation>
    <scope>NUCLEOTIDE SEQUENCE [LARGE SCALE GENOMIC DNA]</scope>
    <source>
        <strain evidence="12">ATCC 35245 / DSM 5265 / OCM 4 / BT</strain>
    </source>
</reference>
<dbReference type="RefSeq" id="WP_012544801.1">
    <property type="nucleotide sequence ID" value="NC_011295.1"/>
</dbReference>
<dbReference type="GO" id="GO:0005829">
    <property type="term" value="C:cytosol"/>
    <property type="evidence" value="ECO:0007669"/>
    <property type="project" value="TreeGrafter"/>
</dbReference>
<comment type="subunit">
    <text evidence="7">Monomer. Binds directly to the core enzyme of the DNA-dependent RNA polymerase and to nascent RNA.</text>
</comment>
<dbReference type="PANTHER" id="PTHR22648:SF0">
    <property type="entry name" value="TRANSCRIPTION TERMINATION_ANTITERMINATION PROTEIN NUSA"/>
    <property type="match status" value="1"/>
</dbReference>
<keyword evidence="4 7" id="KW-0694">RNA-binding</keyword>
<dbReference type="InterPro" id="IPR012340">
    <property type="entry name" value="NA-bd_OB-fold"/>
</dbReference>
<dbReference type="InterPro" id="IPR030842">
    <property type="entry name" value="TF_NusA_bacterial"/>
</dbReference>
<evidence type="ECO:0000256" key="3">
    <source>
        <dbReference type="ARBA" id="ARBA00022814"/>
    </source>
</evidence>
<dbReference type="GO" id="GO:0006353">
    <property type="term" value="P:DNA-templated transcription termination"/>
    <property type="evidence" value="ECO:0007669"/>
    <property type="project" value="UniProtKB-UniRule"/>
</dbReference>
<dbReference type="eggNOG" id="COG0195">
    <property type="taxonomic scope" value="Bacteria"/>
</dbReference>
<protein>
    <recommendedName>
        <fullName evidence="7">Transcription termination/antitermination protein NusA</fullName>
    </recommendedName>
</protein>
<evidence type="ECO:0000259" key="8">
    <source>
        <dbReference type="Pfam" id="PF08529"/>
    </source>
</evidence>
<evidence type="ECO:0000256" key="6">
    <source>
        <dbReference type="ARBA" id="ARBA00023163"/>
    </source>
</evidence>
<evidence type="ECO:0000256" key="2">
    <source>
        <dbReference type="ARBA" id="ARBA00022490"/>
    </source>
</evidence>
<evidence type="ECO:0000256" key="1">
    <source>
        <dbReference type="ARBA" id="ARBA00022472"/>
    </source>
</evidence>
<dbReference type="Proteomes" id="UP000001732">
    <property type="component" value="Chromosome"/>
</dbReference>
<dbReference type="InterPro" id="IPR015946">
    <property type="entry name" value="KH_dom-like_a/b"/>
</dbReference>
<dbReference type="GO" id="GO:0003700">
    <property type="term" value="F:DNA-binding transcription factor activity"/>
    <property type="evidence" value="ECO:0007669"/>
    <property type="project" value="InterPro"/>
</dbReference>
<dbReference type="InterPro" id="IPR010213">
    <property type="entry name" value="TF_NusA"/>
</dbReference>
<dbReference type="PANTHER" id="PTHR22648">
    <property type="entry name" value="TRANSCRIPTION TERMINATION FACTOR NUSA"/>
    <property type="match status" value="1"/>
</dbReference>
<sequence length="343" mass="37930">MEKNKSEAIEKALNEYIRQIASDLDLTPQEIIEALKDALVSAIRKELDIPKEAVGSAIKIEENGSSLKFLVNKDFVKTIPEDEAVSDWIEFPLSNLSRVSIQTAENTLKNRMNEKSKEKAIKRIAQFSGEVVTARVIRRDPKTKLIYMDVDGVECVLEPSEQLPTDRYAPGDSLRCLVLGAKNIPMYGQGVALSRSSPDLLKLLFTLEVPEVADGVVRIMGIARKPGRRSKVAVMSIDPRLDPQGACIGYKGQRIQAISRSLANEKIDVVRWDTDPAKLIANVLSPGKVDKVEVLDPKNKRALVYTTPDNIKVVVGEDGENVELAEQLTGWTIDVREGGPDED</sequence>
<dbReference type="InterPro" id="IPR025249">
    <property type="entry name" value="TF_NusA_KH_1st"/>
</dbReference>
<dbReference type="EMBL" id="CP001145">
    <property type="protein sequence ID" value="ACI18151.1"/>
    <property type="molecule type" value="Genomic_DNA"/>
</dbReference>
<dbReference type="InterPro" id="IPR036555">
    <property type="entry name" value="NusA_N_sf"/>
</dbReference>
<dbReference type="GO" id="GO:0003723">
    <property type="term" value="F:RNA binding"/>
    <property type="evidence" value="ECO:0007669"/>
    <property type="project" value="UniProtKB-UniRule"/>
</dbReference>
<dbReference type="HAMAP" id="MF_00945_B">
    <property type="entry name" value="NusA_B"/>
    <property type="match status" value="1"/>
</dbReference>
<evidence type="ECO:0000259" key="10">
    <source>
        <dbReference type="Pfam" id="PF26594"/>
    </source>
</evidence>
<evidence type="ECO:0000313" key="12">
    <source>
        <dbReference type="Proteomes" id="UP000001732"/>
    </source>
</evidence>
<dbReference type="SUPFAM" id="SSF69705">
    <property type="entry name" value="Transcription factor NusA, N-terminal domain"/>
    <property type="match status" value="1"/>
</dbReference>
<comment type="function">
    <text evidence="7">Participates in both transcription termination and antitermination.</text>
</comment>
<gene>
    <name evidence="7 11" type="primary">nusA</name>
    <name evidence="11" type="ordered locus">COPRO5265_0947</name>
</gene>
<comment type="subcellular location">
    <subcellularLocation>
        <location evidence="7">Cytoplasm</location>
    </subcellularLocation>
</comment>
<evidence type="ECO:0000256" key="4">
    <source>
        <dbReference type="ARBA" id="ARBA00022884"/>
    </source>
</evidence>
<keyword evidence="12" id="KW-1185">Reference proteome</keyword>
<dbReference type="Gene3D" id="2.40.50.140">
    <property type="entry name" value="Nucleic acid-binding proteins"/>
    <property type="match status" value="1"/>
</dbReference>
<dbReference type="SUPFAM" id="SSF54814">
    <property type="entry name" value="Prokaryotic type KH domain (KH-domain type II)"/>
    <property type="match status" value="2"/>
</dbReference>
<dbReference type="STRING" id="309798.COPRO5265_0947"/>
<evidence type="ECO:0000256" key="5">
    <source>
        <dbReference type="ARBA" id="ARBA00023015"/>
    </source>
</evidence>
<dbReference type="HOGENOM" id="CLU_029242_2_2_9"/>
<dbReference type="InterPro" id="IPR013735">
    <property type="entry name" value="TF_NusA_N"/>
</dbReference>
<keyword evidence="5 7" id="KW-0805">Transcription regulation</keyword>
<dbReference type="OrthoDB" id="9807233at2"/>
<feature type="domain" description="Transcription factor NusA first KH" evidence="9">
    <location>
        <begin position="195"/>
        <end position="272"/>
    </location>
</feature>
<keyword evidence="2 7" id="KW-0963">Cytoplasm</keyword>
<name>B5Y929_COPPD</name>
<dbReference type="Gene3D" id="3.30.1480.10">
    <property type="entry name" value="NusA, N-terminal domain"/>
    <property type="match status" value="1"/>
</dbReference>
<feature type="domain" description="Transcription factor NusA N-terminal" evidence="8">
    <location>
        <begin position="14"/>
        <end position="118"/>
    </location>
</feature>
<dbReference type="NCBIfam" id="TIGR01953">
    <property type="entry name" value="NusA"/>
    <property type="match status" value="1"/>
</dbReference>
<dbReference type="KEGG" id="cpo:COPRO5265_0947"/>
<organism evidence="11 12">
    <name type="scientific">Coprothermobacter proteolyticus (strain ATCC 35245 / DSM 5265 / OCM 4 / BT)</name>
    <dbReference type="NCBI Taxonomy" id="309798"/>
    <lineage>
        <taxon>Bacteria</taxon>
        <taxon>Pseudomonadati</taxon>
        <taxon>Coprothermobacterota</taxon>
        <taxon>Coprothermobacteria</taxon>
        <taxon>Coprothermobacterales</taxon>
        <taxon>Coprothermobacteraceae</taxon>
        <taxon>Coprothermobacter</taxon>
    </lineage>
</organism>
<evidence type="ECO:0000256" key="7">
    <source>
        <dbReference type="HAMAP-Rule" id="MF_00945"/>
    </source>
</evidence>
<accession>B5Y929</accession>